<feature type="domain" description="DUF2231" evidence="2">
    <location>
        <begin position="7"/>
        <end position="151"/>
    </location>
</feature>
<dbReference type="Pfam" id="PF09990">
    <property type="entry name" value="DUF2231"/>
    <property type="match status" value="1"/>
</dbReference>
<keyword evidence="4" id="KW-1185">Reference proteome</keyword>
<dbReference type="RefSeq" id="WP_123222695.1">
    <property type="nucleotide sequence ID" value="NZ_RJSF01000036.1"/>
</dbReference>
<protein>
    <recommendedName>
        <fullName evidence="2">DUF2231 domain-containing protein</fullName>
    </recommendedName>
</protein>
<feature type="transmembrane region" description="Helical" evidence="1">
    <location>
        <begin position="13"/>
        <end position="35"/>
    </location>
</feature>
<proteinExistence type="predicted"/>
<gene>
    <name evidence="3" type="ORF">EFL26_09745</name>
</gene>
<evidence type="ECO:0000259" key="2">
    <source>
        <dbReference type="Pfam" id="PF09990"/>
    </source>
</evidence>
<name>A0A3N0GR81_9ACTN</name>
<evidence type="ECO:0000313" key="4">
    <source>
        <dbReference type="Proteomes" id="UP000279994"/>
    </source>
</evidence>
<dbReference type="EMBL" id="RJSF01000036">
    <property type="protein sequence ID" value="RNM14983.1"/>
    <property type="molecule type" value="Genomic_DNA"/>
</dbReference>
<evidence type="ECO:0000256" key="1">
    <source>
        <dbReference type="SAM" id="Phobius"/>
    </source>
</evidence>
<organism evidence="3 4">
    <name type="scientific">Nocardioides pocheonensis</name>
    <dbReference type="NCBI Taxonomy" id="661485"/>
    <lineage>
        <taxon>Bacteria</taxon>
        <taxon>Bacillati</taxon>
        <taxon>Actinomycetota</taxon>
        <taxon>Actinomycetes</taxon>
        <taxon>Propionibacteriales</taxon>
        <taxon>Nocardioidaceae</taxon>
        <taxon>Nocardioides</taxon>
    </lineage>
</organism>
<accession>A0A3N0GR81</accession>
<keyword evidence="1" id="KW-0812">Transmembrane</keyword>
<feature type="transmembrane region" description="Helical" evidence="1">
    <location>
        <begin position="87"/>
        <end position="105"/>
    </location>
</feature>
<sequence length="167" mass="17358">MLDTIFGLPMHPLIVHATVVLVPTTTLLVVLAAVLPRFRAWVGPVPVLAALASCVLVPLSTGSGESLESRVGDTRLIEEHSELADSLIWFVIPLALVAIALYWLQRRTASGQTPGKGLVAAVSVVAVLLSGATLVDVALIGHSGAKAAWSDVSRKPAQGGERDGDGN</sequence>
<evidence type="ECO:0000313" key="3">
    <source>
        <dbReference type="EMBL" id="RNM14983.1"/>
    </source>
</evidence>
<comment type="caution">
    <text evidence="3">The sequence shown here is derived from an EMBL/GenBank/DDBJ whole genome shotgun (WGS) entry which is preliminary data.</text>
</comment>
<keyword evidence="1" id="KW-1133">Transmembrane helix</keyword>
<reference evidence="3 4" key="1">
    <citation type="submission" date="2018-11" db="EMBL/GenBank/DDBJ databases">
        <authorList>
            <person name="Li F."/>
        </authorList>
    </citation>
    <scope>NUCLEOTIDE SEQUENCE [LARGE SCALE GENOMIC DNA]</scope>
    <source>
        <strain evidence="3 4">Gsoil 818</strain>
    </source>
</reference>
<dbReference type="AlphaFoldDB" id="A0A3N0GR81"/>
<dbReference type="Proteomes" id="UP000279994">
    <property type="component" value="Unassembled WGS sequence"/>
</dbReference>
<feature type="transmembrane region" description="Helical" evidence="1">
    <location>
        <begin position="47"/>
        <end position="67"/>
    </location>
</feature>
<keyword evidence="1" id="KW-0472">Membrane</keyword>
<dbReference type="OrthoDB" id="4864772at2"/>
<dbReference type="InterPro" id="IPR019251">
    <property type="entry name" value="DUF2231_TM"/>
</dbReference>
<feature type="transmembrane region" description="Helical" evidence="1">
    <location>
        <begin position="117"/>
        <end position="140"/>
    </location>
</feature>